<dbReference type="EMBL" id="BMNN01000004">
    <property type="protein sequence ID" value="GGJ03131.1"/>
    <property type="molecule type" value="Genomic_DNA"/>
</dbReference>
<dbReference type="Pfam" id="PF13590">
    <property type="entry name" value="DUF4136"/>
    <property type="match status" value="1"/>
</dbReference>
<accession>A0ABQ2CQJ4</accession>
<sequence>MFRLSMLLSVVLFLGACQTTGPRADFDLNRDFGQYQTWAWATPSVTYAPDDPRLVSDLTTQRVEEAVAAQLDVRGLRPATDPAAADLQVRASVVVEMRRDNITTHHGGAWGYWGPYWGGPGYTQTRTVDYQVMTVQLDLMDRRDGRLVWRGSDSQRVDDRMSPIERSREMHERMARILGNYPPNY</sequence>
<organism evidence="2 3">
    <name type="scientific">Halopseudomonas pertucinogena</name>
    <dbReference type="NCBI Taxonomy" id="86175"/>
    <lineage>
        <taxon>Bacteria</taxon>
        <taxon>Pseudomonadati</taxon>
        <taxon>Pseudomonadota</taxon>
        <taxon>Gammaproteobacteria</taxon>
        <taxon>Pseudomonadales</taxon>
        <taxon>Pseudomonadaceae</taxon>
        <taxon>Halopseudomonas</taxon>
    </lineage>
</organism>
<dbReference type="Proteomes" id="UP000633263">
    <property type="component" value="Unassembled WGS sequence"/>
</dbReference>
<dbReference type="Gene3D" id="3.30.160.670">
    <property type="match status" value="1"/>
</dbReference>
<evidence type="ECO:0000259" key="1">
    <source>
        <dbReference type="Pfam" id="PF13590"/>
    </source>
</evidence>
<feature type="domain" description="DUF4136" evidence="1">
    <location>
        <begin position="24"/>
        <end position="183"/>
    </location>
</feature>
<dbReference type="InterPro" id="IPR025411">
    <property type="entry name" value="DUF4136"/>
</dbReference>
<evidence type="ECO:0000313" key="2">
    <source>
        <dbReference type="EMBL" id="GGJ03131.1"/>
    </source>
</evidence>
<gene>
    <name evidence="2" type="ORF">GCM10009083_19900</name>
</gene>
<keyword evidence="3" id="KW-1185">Reference proteome</keyword>
<evidence type="ECO:0000313" key="3">
    <source>
        <dbReference type="Proteomes" id="UP000633263"/>
    </source>
</evidence>
<dbReference type="RefSeq" id="WP_188636488.1">
    <property type="nucleotide sequence ID" value="NZ_BMNN01000004.1"/>
</dbReference>
<dbReference type="PROSITE" id="PS51257">
    <property type="entry name" value="PROKAR_LIPOPROTEIN"/>
    <property type="match status" value="1"/>
</dbReference>
<reference evidence="3" key="1">
    <citation type="journal article" date="2019" name="Int. J. Syst. Evol. Microbiol.">
        <title>The Global Catalogue of Microorganisms (GCM) 10K type strain sequencing project: providing services to taxonomists for standard genome sequencing and annotation.</title>
        <authorList>
            <consortium name="The Broad Institute Genomics Platform"/>
            <consortium name="The Broad Institute Genome Sequencing Center for Infectious Disease"/>
            <person name="Wu L."/>
            <person name="Ma J."/>
        </authorList>
    </citation>
    <scope>NUCLEOTIDE SEQUENCE [LARGE SCALE GENOMIC DNA]</scope>
    <source>
        <strain evidence="3">JCM 11590</strain>
    </source>
</reference>
<proteinExistence type="predicted"/>
<protein>
    <recommendedName>
        <fullName evidence="1">DUF4136 domain-containing protein</fullName>
    </recommendedName>
</protein>
<name>A0ABQ2CQJ4_9GAMM</name>
<comment type="caution">
    <text evidence="2">The sequence shown here is derived from an EMBL/GenBank/DDBJ whole genome shotgun (WGS) entry which is preliminary data.</text>
</comment>